<proteinExistence type="predicted"/>
<protein>
    <submittedName>
        <fullName evidence="6">Odorant/gustatory chemosensory receptor-like 122</fullName>
    </submittedName>
</protein>
<dbReference type="GO" id="GO:0050909">
    <property type="term" value="P:sensory perception of taste"/>
    <property type="evidence" value="ECO:0007669"/>
    <property type="project" value="InterPro"/>
</dbReference>
<keyword evidence="6" id="KW-0675">Receptor</keyword>
<feature type="transmembrane region" description="Helical" evidence="5">
    <location>
        <begin position="6"/>
        <end position="25"/>
    </location>
</feature>
<dbReference type="EMBL" id="BLXT01005980">
    <property type="protein sequence ID" value="GFO27965.1"/>
    <property type="molecule type" value="Genomic_DNA"/>
</dbReference>
<evidence type="ECO:0000256" key="1">
    <source>
        <dbReference type="ARBA" id="ARBA00004141"/>
    </source>
</evidence>
<keyword evidence="3 5" id="KW-1133">Transmembrane helix</keyword>
<dbReference type="InterPro" id="IPR013604">
    <property type="entry name" value="7TM_chemorcpt"/>
</dbReference>
<name>A0AAV4C8H4_9GAST</name>
<evidence type="ECO:0000256" key="3">
    <source>
        <dbReference type="ARBA" id="ARBA00022989"/>
    </source>
</evidence>
<dbReference type="GO" id="GO:0016020">
    <property type="term" value="C:membrane"/>
    <property type="evidence" value="ECO:0007669"/>
    <property type="project" value="UniProtKB-SubCell"/>
</dbReference>
<organism evidence="6 7">
    <name type="scientific">Plakobranchus ocellatus</name>
    <dbReference type="NCBI Taxonomy" id="259542"/>
    <lineage>
        <taxon>Eukaryota</taxon>
        <taxon>Metazoa</taxon>
        <taxon>Spiralia</taxon>
        <taxon>Lophotrochozoa</taxon>
        <taxon>Mollusca</taxon>
        <taxon>Gastropoda</taxon>
        <taxon>Heterobranchia</taxon>
        <taxon>Euthyneura</taxon>
        <taxon>Panpulmonata</taxon>
        <taxon>Sacoglossa</taxon>
        <taxon>Placobranchoidea</taxon>
        <taxon>Plakobranchidae</taxon>
        <taxon>Plakobranchus</taxon>
    </lineage>
</organism>
<comment type="subcellular location">
    <subcellularLocation>
        <location evidence="1">Membrane</location>
        <topology evidence="1">Multi-pass membrane protein</topology>
    </subcellularLocation>
</comment>
<comment type="caution">
    <text evidence="6">The sequence shown here is derived from an EMBL/GenBank/DDBJ whole genome shotgun (WGS) entry which is preliminary data.</text>
</comment>
<keyword evidence="2 5" id="KW-0812">Transmembrane</keyword>
<reference evidence="6 7" key="1">
    <citation type="journal article" date="2021" name="Elife">
        <title>Chloroplast acquisition without the gene transfer in kleptoplastic sea slugs, Plakobranchus ocellatus.</title>
        <authorList>
            <person name="Maeda T."/>
            <person name="Takahashi S."/>
            <person name="Yoshida T."/>
            <person name="Shimamura S."/>
            <person name="Takaki Y."/>
            <person name="Nagai Y."/>
            <person name="Toyoda A."/>
            <person name="Suzuki Y."/>
            <person name="Arimoto A."/>
            <person name="Ishii H."/>
            <person name="Satoh N."/>
            <person name="Nishiyama T."/>
            <person name="Hasebe M."/>
            <person name="Maruyama T."/>
            <person name="Minagawa J."/>
            <person name="Obokata J."/>
            <person name="Shigenobu S."/>
        </authorList>
    </citation>
    <scope>NUCLEOTIDE SEQUENCE [LARGE SCALE GENOMIC DNA]</scope>
</reference>
<sequence length="99" mass="10966">MDETVILIAIFWLSSNVFIVGLIACHMASMHSAGSTLQTIQTANMNQEQFGQLQMFLSKLNGPPMGFTIFGLITVTKELILTLFGLYITYGVVLLQLEH</sequence>
<keyword evidence="4 5" id="KW-0472">Membrane</keyword>
<evidence type="ECO:0000313" key="6">
    <source>
        <dbReference type="EMBL" id="GFO27965.1"/>
    </source>
</evidence>
<evidence type="ECO:0000256" key="5">
    <source>
        <dbReference type="SAM" id="Phobius"/>
    </source>
</evidence>
<dbReference type="Pfam" id="PF08395">
    <property type="entry name" value="7tm_7"/>
    <property type="match status" value="1"/>
</dbReference>
<evidence type="ECO:0000256" key="2">
    <source>
        <dbReference type="ARBA" id="ARBA00022692"/>
    </source>
</evidence>
<dbReference type="AlphaFoldDB" id="A0AAV4C8H4"/>
<gene>
    <name evidence="6" type="ORF">PoB_005447000</name>
</gene>
<evidence type="ECO:0000313" key="7">
    <source>
        <dbReference type="Proteomes" id="UP000735302"/>
    </source>
</evidence>
<accession>A0AAV4C8H4</accession>
<evidence type="ECO:0000256" key="4">
    <source>
        <dbReference type="ARBA" id="ARBA00023136"/>
    </source>
</evidence>
<dbReference type="Proteomes" id="UP000735302">
    <property type="component" value="Unassembled WGS sequence"/>
</dbReference>
<keyword evidence="7" id="KW-1185">Reference proteome</keyword>